<dbReference type="InterPro" id="IPR009288">
    <property type="entry name" value="AIG2-like_dom"/>
</dbReference>
<comment type="caution">
    <text evidence="5">The sequence shown here is derived from an EMBL/GenBank/DDBJ whole genome shotgun (WGS) entry which is preliminary data.</text>
</comment>
<dbReference type="CDD" id="cd06661">
    <property type="entry name" value="GGCT_like"/>
    <property type="match status" value="1"/>
</dbReference>
<dbReference type="EMBL" id="JAGSCS010000002">
    <property type="protein sequence ID" value="MBR0575166.1"/>
    <property type="molecule type" value="Genomic_DNA"/>
</dbReference>
<dbReference type="AlphaFoldDB" id="A0A941CPZ7"/>
<dbReference type="RefSeq" id="WP_211799682.1">
    <property type="nucleotide sequence ID" value="NZ_JAGSCS010000002.1"/>
</dbReference>
<evidence type="ECO:0000256" key="1">
    <source>
        <dbReference type="ARBA" id="ARBA00023239"/>
    </source>
</evidence>
<dbReference type="InterPro" id="IPR036568">
    <property type="entry name" value="GGCT-like_sf"/>
</dbReference>
<evidence type="ECO:0000256" key="2">
    <source>
        <dbReference type="PIRSR" id="PIRSR617939-1"/>
    </source>
</evidence>
<keyword evidence="1" id="KW-0456">Lyase</keyword>
<dbReference type="PANTHER" id="PTHR12935:SF0">
    <property type="entry name" value="GAMMA-GLUTAMYLCYCLOTRANSFERASE"/>
    <property type="match status" value="1"/>
</dbReference>
<sequence>MLDEKRLNAAYGSNLHLPQMAGRCPTASVVGKGLLKGYRLRFKGLPRHAYLTIEPDAQSEIPVLVWALLPSDEEALDRYENYPKLYTKKQVLVTMDSGEIVEVMVYVMIDTLTDAIEINLPSARYLGVVREGYAQAGFDPKPLEDALAFSQKILHSRP</sequence>
<reference evidence="5" key="1">
    <citation type="submission" date="2021-04" db="EMBL/GenBank/DDBJ databases">
        <title>Proteiniclasticum sedimins sp. nov., an obligate anaerobic bacterium isolated from anaerobic sludge.</title>
        <authorList>
            <person name="Liu J."/>
        </authorList>
    </citation>
    <scope>NUCLEOTIDE SEQUENCE</scope>
    <source>
        <strain evidence="5">BAD-10</strain>
    </source>
</reference>
<accession>A0A941CPZ7</accession>
<feature type="domain" description="Gamma-glutamylcyclotransferase AIG2-like" evidence="4">
    <location>
        <begin position="10"/>
        <end position="110"/>
    </location>
</feature>
<dbReference type="SUPFAM" id="SSF110857">
    <property type="entry name" value="Gamma-glutamyl cyclotransferase-like"/>
    <property type="match status" value="1"/>
</dbReference>
<evidence type="ECO:0000256" key="3">
    <source>
        <dbReference type="PIRSR" id="PIRSR617939-2"/>
    </source>
</evidence>
<dbReference type="InterPro" id="IPR013024">
    <property type="entry name" value="GGCT-like"/>
</dbReference>
<dbReference type="Pfam" id="PF06094">
    <property type="entry name" value="GGACT"/>
    <property type="match status" value="1"/>
</dbReference>
<organism evidence="5 6">
    <name type="scientific">Proteiniclasticum sediminis</name>
    <dbReference type="NCBI Taxonomy" id="2804028"/>
    <lineage>
        <taxon>Bacteria</taxon>
        <taxon>Bacillati</taxon>
        <taxon>Bacillota</taxon>
        <taxon>Clostridia</taxon>
        <taxon>Eubacteriales</taxon>
        <taxon>Clostridiaceae</taxon>
        <taxon>Proteiniclasticum</taxon>
    </lineage>
</organism>
<keyword evidence="6" id="KW-1185">Reference proteome</keyword>
<feature type="binding site" evidence="3">
    <location>
        <position position="125"/>
    </location>
    <ligand>
        <name>substrate</name>
    </ligand>
</feature>
<dbReference type="GO" id="GO:0003839">
    <property type="term" value="F:gamma-glutamylcyclotransferase activity"/>
    <property type="evidence" value="ECO:0007669"/>
    <property type="project" value="InterPro"/>
</dbReference>
<dbReference type="Gene3D" id="3.10.490.10">
    <property type="entry name" value="Gamma-glutamyl cyclotransferase-like"/>
    <property type="match status" value="1"/>
</dbReference>
<dbReference type="Proteomes" id="UP000675379">
    <property type="component" value="Unassembled WGS sequence"/>
</dbReference>
<dbReference type="InterPro" id="IPR017939">
    <property type="entry name" value="G-Glutamylcylcotransferase"/>
</dbReference>
<evidence type="ECO:0000313" key="5">
    <source>
        <dbReference type="EMBL" id="MBR0575166.1"/>
    </source>
</evidence>
<dbReference type="PANTHER" id="PTHR12935">
    <property type="entry name" value="GAMMA-GLUTAMYLCYCLOTRANSFERASE"/>
    <property type="match status" value="1"/>
</dbReference>
<feature type="active site" description="Proton acceptor" evidence="2">
    <location>
        <position position="80"/>
    </location>
</feature>
<proteinExistence type="predicted"/>
<evidence type="ECO:0000313" key="6">
    <source>
        <dbReference type="Proteomes" id="UP000675379"/>
    </source>
</evidence>
<name>A0A941CPZ7_9CLOT</name>
<gene>
    <name evidence="5" type="ORF">KCG48_02310</name>
</gene>
<evidence type="ECO:0000259" key="4">
    <source>
        <dbReference type="Pfam" id="PF06094"/>
    </source>
</evidence>
<protein>
    <submittedName>
        <fullName evidence="5">Gamma-glutamylcyclotransferase</fullName>
    </submittedName>
</protein>